<organism evidence="1 2">
    <name type="scientific">Micromonospora ureilytica</name>
    <dbReference type="NCBI Taxonomy" id="709868"/>
    <lineage>
        <taxon>Bacteria</taxon>
        <taxon>Bacillati</taxon>
        <taxon>Actinomycetota</taxon>
        <taxon>Actinomycetes</taxon>
        <taxon>Micromonosporales</taxon>
        <taxon>Micromonosporaceae</taxon>
        <taxon>Micromonospora</taxon>
    </lineage>
</organism>
<evidence type="ECO:0000313" key="2">
    <source>
        <dbReference type="Proteomes" id="UP000614915"/>
    </source>
</evidence>
<sequence length="111" mass="12023">MIPPYEPLGGIFVPLPRAAVLAFTESTEPPPRHVIHLPVAVPDLAGALDLARTLAQSLTSTPQVDVAGITVSAEDAQHVRHWVFCDRIMPDRRRCARKADHVGTCLPTDSP</sequence>
<proteinExistence type="predicted"/>
<dbReference type="Proteomes" id="UP000614915">
    <property type="component" value="Unassembled WGS sequence"/>
</dbReference>
<dbReference type="EMBL" id="JADOTX010000001">
    <property type="protein sequence ID" value="MBG6067049.1"/>
    <property type="molecule type" value="Genomic_DNA"/>
</dbReference>
<name>A0ABS0JJ41_9ACTN</name>
<accession>A0ABS0JJ41</accession>
<comment type="caution">
    <text evidence="1">The sequence shown here is derived from an EMBL/GenBank/DDBJ whole genome shotgun (WGS) entry which is preliminary data.</text>
</comment>
<evidence type="ECO:0000313" key="1">
    <source>
        <dbReference type="EMBL" id="MBG6067049.1"/>
    </source>
</evidence>
<keyword evidence="2" id="KW-1185">Reference proteome</keyword>
<protein>
    <submittedName>
        <fullName evidence="1">Uncharacterized protein</fullName>
    </submittedName>
</protein>
<reference evidence="1 2" key="1">
    <citation type="submission" date="2020-11" db="EMBL/GenBank/DDBJ databases">
        <title>Sequencing the genomes of 1000 actinobacteria strains.</title>
        <authorList>
            <person name="Klenk H.-P."/>
        </authorList>
    </citation>
    <scope>NUCLEOTIDE SEQUENCE [LARGE SCALE GENOMIC DNA]</scope>
    <source>
        <strain evidence="1 2">DSM 101692</strain>
    </source>
</reference>
<gene>
    <name evidence="1" type="ORF">IW248_003336</name>
</gene>